<name>A0A5B7DFH4_PORTR</name>
<accession>A0A5B7DFH4</accession>
<dbReference type="EMBL" id="VSRR010000821">
    <property type="protein sequence ID" value="MPC19963.1"/>
    <property type="molecule type" value="Genomic_DNA"/>
</dbReference>
<evidence type="ECO:0000313" key="2">
    <source>
        <dbReference type="EMBL" id="MPC19963.1"/>
    </source>
</evidence>
<evidence type="ECO:0000256" key="1">
    <source>
        <dbReference type="SAM" id="MobiDB-lite"/>
    </source>
</evidence>
<sequence>MVTDCDVSGEGSDAAAPAHMSSTRAELYTVQEALHIVAPLHKGVYFFVDSQAALYTFPSTSLLILSTPQKVMTPRSIPPGYPHVGTLLNE</sequence>
<keyword evidence="3" id="KW-1185">Reference proteome</keyword>
<feature type="region of interest" description="Disordered" evidence="1">
    <location>
        <begin position="1"/>
        <end position="20"/>
    </location>
</feature>
<organism evidence="2 3">
    <name type="scientific">Portunus trituberculatus</name>
    <name type="common">Swimming crab</name>
    <name type="synonym">Neptunus trituberculatus</name>
    <dbReference type="NCBI Taxonomy" id="210409"/>
    <lineage>
        <taxon>Eukaryota</taxon>
        <taxon>Metazoa</taxon>
        <taxon>Ecdysozoa</taxon>
        <taxon>Arthropoda</taxon>
        <taxon>Crustacea</taxon>
        <taxon>Multicrustacea</taxon>
        <taxon>Malacostraca</taxon>
        <taxon>Eumalacostraca</taxon>
        <taxon>Eucarida</taxon>
        <taxon>Decapoda</taxon>
        <taxon>Pleocyemata</taxon>
        <taxon>Brachyura</taxon>
        <taxon>Eubrachyura</taxon>
        <taxon>Portunoidea</taxon>
        <taxon>Portunidae</taxon>
        <taxon>Portuninae</taxon>
        <taxon>Portunus</taxon>
    </lineage>
</organism>
<evidence type="ECO:0000313" key="3">
    <source>
        <dbReference type="Proteomes" id="UP000324222"/>
    </source>
</evidence>
<reference evidence="2 3" key="1">
    <citation type="submission" date="2019-05" db="EMBL/GenBank/DDBJ databases">
        <title>Another draft genome of Portunus trituberculatus and its Hox gene families provides insights of decapod evolution.</title>
        <authorList>
            <person name="Jeong J.-H."/>
            <person name="Song I."/>
            <person name="Kim S."/>
            <person name="Choi T."/>
            <person name="Kim D."/>
            <person name="Ryu S."/>
            <person name="Kim W."/>
        </authorList>
    </citation>
    <scope>NUCLEOTIDE SEQUENCE [LARGE SCALE GENOMIC DNA]</scope>
    <source>
        <tissue evidence="2">Muscle</tissue>
    </source>
</reference>
<comment type="caution">
    <text evidence="2">The sequence shown here is derived from an EMBL/GenBank/DDBJ whole genome shotgun (WGS) entry which is preliminary data.</text>
</comment>
<gene>
    <name evidence="2" type="ORF">E2C01_012892</name>
</gene>
<protein>
    <submittedName>
        <fullName evidence="2">Uncharacterized protein</fullName>
    </submittedName>
</protein>
<proteinExistence type="predicted"/>
<dbReference type="Proteomes" id="UP000324222">
    <property type="component" value="Unassembled WGS sequence"/>
</dbReference>
<dbReference type="AlphaFoldDB" id="A0A5B7DFH4"/>